<dbReference type="RefSeq" id="WP_145083303.1">
    <property type="nucleotide sequence ID" value="NZ_DAMBUX010000001.1"/>
</dbReference>
<comment type="caution">
    <text evidence="10">Lacks conserved residue(s) required for the propagation of feature annotation.</text>
</comment>
<comment type="subunit">
    <text evidence="10">The complex is composed of six subunits: RnfA, RnfB, RnfC, RnfD, RnfE and RnfG.</text>
</comment>
<evidence type="ECO:0000256" key="5">
    <source>
        <dbReference type="ARBA" id="ARBA00022692"/>
    </source>
</evidence>
<dbReference type="NCBIfam" id="TIGR01946">
    <property type="entry name" value="rnfD"/>
    <property type="match status" value="1"/>
</dbReference>
<evidence type="ECO:0000256" key="9">
    <source>
        <dbReference type="ARBA" id="ARBA00023136"/>
    </source>
</evidence>
<protein>
    <recommendedName>
        <fullName evidence="10">Ion-translocating oxidoreductase complex subunit D</fullName>
        <ecNumber evidence="10">7.-.-.-</ecNumber>
    </recommendedName>
    <alternativeName>
        <fullName evidence="10">Rnf electron transport complex subunit D</fullName>
    </alternativeName>
</protein>
<keyword evidence="2 10" id="KW-0597">Phosphoprotein</keyword>
<dbReference type="InterPro" id="IPR011303">
    <property type="entry name" value="RnfD_bac"/>
</dbReference>
<dbReference type="GO" id="GO:0022900">
    <property type="term" value="P:electron transport chain"/>
    <property type="evidence" value="ECO:0007669"/>
    <property type="project" value="UniProtKB-UniRule"/>
</dbReference>
<dbReference type="Proteomes" id="UP000315343">
    <property type="component" value="Unassembled WGS sequence"/>
</dbReference>
<dbReference type="OrthoDB" id="9776359at2"/>
<organism evidence="11 12">
    <name type="scientific">Sedimentibacter saalensis</name>
    <dbReference type="NCBI Taxonomy" id="130788"/>
    <lineage>
        <taxon>Bacteria</taxon>
        <taxon>Bacillati</taxon>
        <taxon>Bacillota</taxon>
        <taxon>Tissierellia</taxon>
        <taxon>Sedimentibacter</taxon>
    </lineage>
</organism>
<dbReference type="GO" id="GO:0005886">
    <property type="term" value="C:plasma membrane"/>
    <property type="evidence" value="ECO:0007669"/>
    <property type="project" value="UniProtKB-SubCell"/>
</dbReference>
<reference evidence="11 12" key="1">
    <citation type="submission" date="2019-07" db="EMBL/GenBank/DDBJ databases">
        <title>Genomic Encyclopedia of Type Strains, Phase I: the one thousand microbial genomes (KMG-I) project.</title>
        <authorList>
            <person name="Kyrpides N."/>
        </authorList>
    </citation>
    <scope>NUCLEOTIDE SEQUENCE [LARGE SCALE GENOMIC DNA]</scope>
    <source>
        <strain evidence="11 12">DSM 13558</strain>
    </source>
</reference>
<dbReference type="GO" id="GO:0055085">
    <property type="term" value="P:transmembrane transport"/>
    <property type="evidence" value="ECO:0007669"/>
    <property type="project" value="InterPro"/>
</dbReference>
<keyword evidence="3 10" id="KW-0285">Flavoprotein</keyword>
<dbReference type="InterPro" id="IPR004338">
    <property type="entry name" value="NqrB/RnfD"/>
</dbReference>
<evidence type="ECO:0000256" key="3">
    <source>
        <dbReference type="ARBA" id="ARBA00022630"/>
    </source>
</evidence>
<keyword evidence="9 10" id="KW-0472">Membrane</keyword>
<evidence type="ECO:0000313" key="11">
    <source>
        <dbReference type="EMBL" id="TWH79882.1"/>
    </source>
</evidence>
<name>A0A562J9I8_9FIRM</name>
<evidence type="ECO:0000313" key="12">
    <source>
        <dbReference type="Proteomes" id="UP000315343"/>
    </source>
</evidence>
<dbReference type="Pfam" id="PF03116">
    <property type="entry name" value="NQR2_RnfD_RnfE"/>
    <property type="match status" value="1"/>
</dbReference>
<keyword evidence="6 10" id="KW-1278">Translocase</keyword>
<feature type="transmembrane region" description="Helical" evidence="10">
    <location>
        <begin position="179"/>
        <end position="199"/>
    </location>
</feature>
<keyword evidence="4 10" id="KW-0288">FMN</keyword>
<comment type="subcellular location">
    <subcellularLocation>
        <location evidence="10">Cell membrane</location>
        <topology evidence="10">Multi-pass membrane protein</topology>
    </subcellularLocation>
</comment>
<comment type="function">
    <text evidence="10">Part of a membrane-bound complex that couples electron transfer with translocation of ions across the membrane.</text>
</comment>
<comment type="caution">
    <text evidence="11">The sequence shown here is derived from an EMBL/GenBank/DDBJ whole genome shotgun (WGS) entry which is preliminary data.</text>
</comment>
<evidence type="ECO:0000256" key="7">
    <source>
        <dbReference type="ARBA" id="ARBA00022982"/>
    </source>
</evidence>
<dbReference type="PANTHER" id="PTHR30578:SF0">
    <property type="entry name" value="ION-TRANSLOCATING OXIDOREDUCTASE COMPLEX SUBUNIT D"/>
    <property type="match status" value="1"/>
</dbReference>
<comment type="similarity">
    <text evidence="10">Belongs to the NqrB/RnfD family.</text>
</comment>
<sequence>MENKLIGSSSPHIRSDETTQKLMLDVIIGLTPALAASIFYFGFNSIVLLVASVVAAVVTEYLCERAMGRAITVTDLSAVVTGILLAFNLPASAPWWVAVVGAAFAIAVVKQVFGGLGFNFLNPALAGRAFLMASWSTHMTSGFINPVTDVVASATPLAILKGTATGTLPSVMDMLLGNIPGVIGETSAILLLIGGIYLIYRGTIKWIIPVVYIGTVAVIALVVDGGGMLLYHILGGGLMLGAFFMATDYSTSPVTDKGKVIFAVGAGVLTMLIRKVGGYPEGVSYSILLMNILTPMIDKYVTPKVFGVAGGVKNEK</sequence>
<dbReference type="HAMAP" id="MF_00462">
    <property type="entry name" value="RsxD_RnfD"/>
    <property type="match status" value="1"/>
</dbReference>
<dbReference type="EMBL" id="VLKH01000005">
    <property type="protein sequence ID" value="TWH79882.1"/>
    <property type="molecule type" value="Genomic_DNA"/>
</dbReference>
<dbReference type="PANTHER" id="PTHR30578">
    <property type="entry name" value="ELECTRON TRANSPORT COMPLEX PROTEIN RNFD"/>
    <property type="match status" value="1"/>
</dbReference>
<comment type="cofactor">
    <cofactor evidence="10">
        <name>FMN</name>
        <dbReference type="ChEBI" id="CHEBI:58210"/>
    </cofactor>
</comment>
<evidence type="ECO:0000256" key="4">
    <source>
        <dbReference type="ARBA" id="ARBA00022643"/>
    </source>
</evidence>
<evidence type="ECO:0000256" key="6">
    <source>
        <dbReference type="ARBA" id="ARBA00022967"/>
    </source>
</evidence>
<feature type="transmembrane region" description="Helical" evidence="10">
    <location>
        <begin position="206"/>
        <end position="223"/>
    </location>
</feature>
<feature type="transmembrane region" description="Helical" evidence="10">
    <location>
        <begin position="95"/>
        <end position="121"/>
    </location>
</feature>
<evidence type="ECO:0000256" key="2">
    <source>
        <dbReference type="ARBA" id="ARBA00022553"/>
    </source>
</evidence>
<keyword evidence="12" id="KW-1185">Reference proteome</keyword>
<keyword evidence="10" id="KW-1003">Cell membrane</keyword>
<keyword evidence="1 10" id="KW-0813">Transport</keyword>
<feature type="modified residue" description="FMN phosphoryl threonine" evidence="10">
    <location>
        <position position="155"/>
    </location>
</feature>
<proteinExistence type="inferred from homology"/>
<evidence type="ECO:0000256" key="10">
    <source>
        <dbReference type="HAMAP-Rule" id="MF_00462"/>
    </source>
</evidence>
<keyword evidence="8 10" id="KW-1133">Transmembrane helix</keyword>
<gene>
    <name evidence="10" type="primary">rnfD</name>
    <name evidence="11" type="ORF">LY60_02202</name>
</gene>
<keyword evidence="5 10" id="KW-0812">Transmembrane</keyword>
<feature type="transmembrane region" description="Helical" evidence="10">
    <location>
        <begin position="229"/>
        <end position="247"/>
    </location>
</feature>
<feature type="transmembrane region" description="Helical" evidence="10">
    <location>
        <begin position="70"/>
        <end position="89"/>
    </location>
</feature>
<evidence type="ECO:0000256" key="8">
    <source>
        <dbReference type="ARBA" id="ARBA00022989"/>
    </source>
</evidence>
<dbReference type="EC" id="7.-.-.-" evidence="10"/>
<evidence type="ECO:0000256" key="1">
    <source>
        <dbReference type="ARBA" id="ARBA00022448"/>
    </source>
</evidence>
<feature type="transmembrane region" description="Helical" evidence="10">
    <location>
        <begin position="142"/>
        <end position="159"/>
    </location>
</feature>
<accession>A0A562J9I8</accession>
<keyword evidence="7 10" id="KW-0249">Electron transport</keyword>
<dbReference type="AlphaFoldDB" id="A0A562J9I8"/>